<dbReference type="EMBL" id="CAKLCB010000126">
    <property type="protein sequence ID" value="CAH0515633.1"/>
    <property type="molecule type" value="Genomic_DNA"/>
</dbReference>
<dbReference type="AlphaFoldDB" id="A0AAU9KUP7"/>
<accession>A0AAU9KUP7</accession>
<reference evidence="2 4" key="1">
    <citation type="submission" date="2021-11" db="EMBL/GenBank/DDBJ databases">
        <authorList>
            <person name="Islam A."/>
            <person name="Islam S."/>
            <person name="Flora M.S."/>
            <person name="Rahman M."/>
            <person name="Ziaur R.M."/>
            <person name="Epstein J.H."/>
            <person name="Hassan M."/>
            <person name="Klassen M."/>
            <person name="Woodard K."/>
            <person name="Webb A."/>
            <person name="Webby R.J."/>
            <person name="El Zowalaty M.E."/>
        </authorList>
    </citation>
    <scope>NUCLEOTIDE SEQUENCE</scope>
    <source>
        <strain evidence="3">Pbs1</strain>
        <strain evidence="2">Pbs3</strain>
    </source>
</reference>
<name>A0AAU9KUP7_9STRA</name>
<dbReference type="Proteomes" id="UP001160483">
    <property type="component" value="Unassembled WGS sequence"/>
</dbReference>
<evidence type="ECO:0000313" key="2">
    <source>
        <dbReference type="EMBL" id="CAH0474347.1"/>
    </source>
</evidence>
<evidence type="ECO:0000256" key="1">
    <source>
        <dbReference type="SAM" id="MobiDB-lite"/>
    </source>
</evidence>
<keyword evidence="4" id="KW-1185">Reference proteome</keyword>
<organism evidence="2 5">
    <name type="scientific">Peronospora belbahrii</name>
    <dbReference type="NCBI Taxonomy" id="622444"/>
    <lineage>
        <taxon>Eukaryota</taxon>
        <taxon>Sar</taxon>
        <taxon>Stramenopiles</taxon>
        <taxon>Oomycota</taxon>
        <taxon>Peronosporomycetes</taxon>
        <taxon>Peronosporales</taxon>
        <taxon>Peronosporaceae</taxon>
        <taxon>Peronospora</taxon>
    </lineage>
</organism>
<gene>
    <name evidence="3" type="ORF">PBS001_LOCUS2335</name>
    <name evidence="2" type="ORF">PBS003_LOCUS1203</name>
</gene>
<protein>
    <submittedName>
        <fullName evidence="2">Uncharacterized protein</fullName>
    </submittedName>
</protein>
<comment type="caution">
    <text evidence="2">The sequence shown here is derived from an EMBL/GenBank/DDBJ whole genome shotgun (WGS) entry which is preliminary data.</text>
</comment>
<feature type="region of interest" description="Disordered" evidence="1">
    <location>
        <begin position="18"/>
        <end position="50"/>
    </location>
</feature>
<evidence type="ECO:0000313" key="4">
    <source>
        <dbReference type="Proteomes" id="UP001158986"/>
    </source>
</evidence>
<sequence>MPRMNWLWRWRQNSTDDEATISTVESSDTKKKPEHVVIQSSSRPRSQVPCRHASWDELPSVTANNGLQHSTCKLRRRFTIHGLSYRCASHEDAGWNCNFAPKGHHHHSWPSASLSQGRPRSFGSGRTLRASTFPLVPNNYPSIIFIDCPP</sequence>
<proteinExistence type="predicted"/>
<evidence type="ECO:0000313" key="5">
    <source>
        <dbReference type="Proteomes" id="UP001160483"/>
    </source>
</evidence>
<evidence type="ECO:0000313" key="3">
    <source>
        <dbReference type="EMBL" id="CAH0515633.1"/>
    </source>
</evidence>
<dbReference type="Proteomes" id="UP001158986">
    <property type="component" value="Unassembled WGS sequence"/>
</dbReference>
<dbReference type="EMBL" id="CAKKTJ010000104">
    <property type="protein sequence ID" value="CAH0474347.1"/>
    <property type="molecule type" value="Genomic_DNA"/>
</dbReference>